<dbReference type="CDD" id="cd00063">
    <property type="entry name" value="FN3"/>
    <property type="match status" value="1"/>
</dbReference>
<feature type="domain" description="Ig-like" evidence="2">
    <location>
        <begin position="43"/>
        <end position="133"/>
    </location>
</feature>
<evidence type="ECO:0000256" key="1">
    <source>
        <dbReference type="SAM" id="Phobius"/>
    </source>
</evidence>
<sequence length="436" mass="47408">MSNGDLALQGVKKQQAGNYTCTASNIEGDGESNAVELRVMYKPICKVEQKRVYGVARNEHVNVVCEVQAYPPPETFKWSFNNTAETFDVPKVNFQTGAYESNLTYKPITEMDYGTVMCSASNTAGLQQEPCVFHIIAAGHPDTPYNCSVVNQTSGSVEVECLEGFDGGQQQFFQIEVHDVATGKLVRNASSPYPVFDVHALEPGRVLKMVIYATNSKGKSESVTIEGFTLKAMEKQAGISAAFEFASILGVLISVLISLFLAAIVVVAALSLRSQNAMGHSLVDHPIKEKSNVNLHVEDLYEKDDKNPDVIPCPKADSDYQLVASFLPISNTSPDSNIYCADEAALNGDLYKRCNINGNFTSTLLKNENAAYAELFRLNGANNTFKGPDCGRIDGADFSQHIQDGGGQQSPMGILEMPPSREIVTVKTLNQQESCV</sequence>
<keyword evidence="4" id="KW-1185">Reference proteome</keyword>
<keyword evidence="1" id="KW-0472">Membrane</keyword>
<dbReference type="PANTHER" id="PTHR23278">
    <property type="entry name" value="SIDESTEP PROTEIN"/>
    <property type="match status" value="1"/>
</dbReference>
<dbReference type="PANTHER" id="PTHR23278:SF19">
    <property type="entry name" value="OBSCURIN"/>
    <property type="match status" value="1"/>
</dbReference>
<dbReference type="InterPro" id="IPR007110">
    <property type="entry name" value="Ig-like_dom"/>
</dbReference>
<evidence type="ECO:0000313" key="4">
    <source>
        <dbReference type="Proteomes" id="UP000494165"/>
    </source>
</evidence>
<dbReference type="SUPFAM" id="SSF48726">
    <property type="entry name" value="Immunoglobulin"/>
    <property type="match status" value="2"/>
</dbReference>
<dbReference type="Proteomes" id="UP000494165">
    <property type="component" value="Unassembled WGS sequence"/>
</dbReference>
<dbReference type="InterPro" id="IPR003961">
    <property type="entry name" value="FN3_dom"/>
</dbReference>
<keyword evidence="1" id="KW-0812">Transmembrane</keyword>
<protein>
    <recommendedName>
        <fullName evidence="2">Ig-like domain-containing protein</fullName>
    </recommendedName>
</protein>
<dbReference type="SUPFAM" id="SSF49265">
    <property type="entry name" value="Fibronectin type III"/>
    <property type="match status" value="1"/>
</dbReference>
<dbReference type="Gene3D" id="2.60.40.10">
    <property type="entry name" value="Immunoglobulins"/>
    <property type="match status" value="3"/>
</dbReference>
<dbReference type="OrthoDB" id="5843397at2759"/>
<dbReference type="CDD" id="cd00096">
    <property type="entry name" value="Ig"/>
    <property type="match status" value="1"/>
</dbReference>
<comment type="caution">
    <text evidence="3">The sequence shown here is derived from an EMBL/GenBank/DDBJ whole genome shotgun (WGS) entry which is preliminary data.</text>
</comment>
<dbReference type="EMBL" id="CADEPI010000063">
    <property type="protein sequence ID" value="CAB3371661.1"/>
    <property type="molecule type" value="Genomic_DNA"/>
</dbReference>
<keyword evidence="1" id="KW-1133">Transmembrane helix</keyword>
<proteinExistence type="predicted"/>
<evidence type="ECO:0000313" key="3">
    <source>
        <dbReference type="EMBL" id="CAB3371661.1"/>
    </source>
</evidence>
<dbReference type="InterPro" id="IPR013783">
    <property type="entry name" value="Ig-like_fold"/>
</dbReference>
<dbReference type="InterPro" id="IPR036179">
    <property type="entry name" value="Ig-like_dom_sf"/>
</dbReference>
<reference evidence="3 4" key="1">
    <citation type="submission" date="2020-04" db="EMBL/GenBank/DDBJ databases">
        <authorList>
            <person name="Alioto T."/>
            <person name="Alioto T."/>
            <person name="Gomez Garrido J."/>
        </authorList>
    </citation>
    <scope>NUCLEOTIDE SEQUENCE [LARGE SCALE GENOMIC DNA]</scope>
</reference>
<feature type="transmembrane region" description="Helical" evidence="1">
    <location>
        <begin position="245"/>
        <end position="272"/>
    </location>
</feature>
<dbReference type="PROSITE" id="PS50835">
    <property type="entry name" value="IG_LIKE"/>
    <property type="match status" value="2"/>
</dbReference>
<gene>
    <name evidence="3" type="ORF">CLODIP_2_CD01623</name>
</gene>
<organism evidence="3 4">
    <name type="scientific">Cloeon dipterum</name>
    <dbReference type="NCBI Taxonomy" id="197152"/>
    <lineage>
        <taxon>Eukaryota</taxon>
        <taxon>Metazoa</taxon>
        <taxon>Ecdysozoa</taxon>
        <taxon>Arthropoda</taxon>
        <taxon>Hexapoda</taxon>
        <taxon>Insecta</taxon>
        <taxon>Pterygota</taxon>
        <taxon>Palaeoptera</taxon>
        <taxon>Ephemeroptera</taxon>
        <taxon>Pisciforma</taxon>
        <taxon>Baetidae</taxon>
        <taxon>Cloeon</taxon>
    </lineage>
</organism>
<evidence type="ECO:0000259" key="2">
    <source>
        <dbReference type="PROSITE" id="PS50835"/>
    </source>
</evidence>
<dbReference type="AlphaFoldDB" id="A0A8S1CUM8"/>
<name>A0A8S1CUM8_9INSE</name>
<dbReference type="Pfam" id="PF13927">
    <property type="entry name" value="Ig_3"/>
    <property type="match status" value="1"/>
</dbReference>
<accession>A0A8S1CUM8</accession>
<feature type="domain" description="Ig-like" evidence="2">
    <location>
        <begin position="1"/>
        <end position="38"/>
    </location>
</feature>
<dbReference type="InterPro" id="IPR036116">
    <property type="entry name" value="FN3_sf"/>
</dbReference>